<accession>A0A4R5CU46</accession>
<dbReference type="PANTHER" id="PTHR43539:SF78">
    <property type="entry name" value="FLAVIN-CONTAINING MONOOXYGENASE"/>
    <property type="match status" value="1"/>
</dbReference>
<comment type="caution">
    <text evidence="2">The sequence shown here is derived from an EMBL/GenBank/DDBJ whole genome shotgun (WGS) entry which is preliminary data.</text>
</comment>
<dbReference type="EMBL" id="SMKZ01000036">
    <property type="protein sequence ID" value="TDE02451.1"/>
    <property type="molecule type" value="Genomic_DNA"/>
</dbReference>
<evidence type="ECO:0000313" key="3">
    <source>
        <dbReference type="Proteomes" id="UP000294739"/>
    </source>
</evidence>
<evidence type="ECO:0000256" key="1">
    <source>
        <dbReference type="ARBA" id="ARBA00023002"/>
    </source>
</evidence>
<dbReference type="RefSeq" id="WP_131898507.1">
    <property type="nucleotide sequence ID" value="NZ_SMKZ01000036.1"/>
</dbReference>
<keyword evidence="1" id="KW-0560">Oxidoreductase</keyword>
<evidence type="ECO:0000313" key="2">
    <source>
        <dbReference type="EMBL" id="TDE02451.1"/>
    </source>
</evidence>
<sequence>MDNPQHIETIVVGGGQAGLCVGYHLARLGRPFVILDEQRRTGDNWRRHWDSLRLYTPARYDGLPGMPFPGPRSAFPTKDQVADYLEAYAARFDLPIRHGVKVREVTANGRGYVVDGGDQRFEADNVVVATGTFGTRRYVPPFAAELDPSIDQLHSSEYHRLSQLQPGAVLVVGASHSGADIAFEAAREHHTVLCGRPTGQIPVPLESRRARAVFPVLWFLARHVFMLRTPIGRKMRPEIRTHGGPLLRIQASDLAAVGVERVTERVGGVRDGRPMLDGGRVLDVATVVWCTGFRQDLSWIRLPVLDDDGWPIEQRGVVPSAPGLYFTGLAFQRSFSSMLVGGAGTDAKHIASHIADHRAADGVTAARARRPSEQAR</sequence>
<dbReference type="GO" id="GO:0050660">
    <property type="term" value="F:flavin adenine dinucleotide binding"/>
    <property type="evidence" value="ECO:0007669"/>
    <property type="project" value="TreeGrafter"/>
</dbReference>
<dbReference type="Proteomes" id="UP000294739">
    <property type="component" value="Unassembled WGS sequence"/>
</dbReference>
<dbReference type="AlphaFoldDB" id="A0A4R5CU46"/>
<organism evidence="2 3">
    <name type="scientific">Jiangella asiatica</name>
    <dbReference type="NCBI Taxonomy" id="2530372"/>
    <lineage>
        <taxon>Bacteria</taxon>
        <taxon>Bacillati</taxon>
        <taxon>Actinomycetota</taxon>
        <taxon>Actinomycetes</taxon>
        <taxon>Jiangellales</taxon>
        <taxon>Jiangellaceae</taxon>
        <taxon>Jiangella</taxon>
    </lineage>
</organism>
<dbReference type="Pfam" id="PF13738">
    <property type="entry name" value="Pyr_redox_3"/>
    <property type="match status" value="1"/>
</dbReference>
<dbReference type="InParanoid" id="A0A4R5CU46"/>
<dbReference type="InterPro" id="IPR036188">
    <property type="entry name" value="FAD/NAD-bd_sf"/>
</dbReference>
<name>A0A4R5CU46_9ACTN</name>
<proteinExistence type="predicted"/>
<dbReference type="SUPFAM" id="SSF51905">
    <property type="entry name" value="FAD/NAD(P)-binding domain"/>
    <property type="match status" value="2"/>
</dbReference>
<dbReference type="PANTHER" id="PTHR43539">
    <property type="entry name" value="FLAVIN-BINDING MONOOXYGENASE-LIKE PROTEIN (AFU_ORTHOLOGUE AFUA_4G09220)"/>
    <property type="match status" value="1"/>
</dbReference>
<dbReference type="PRINTS" id="PR00411">
    <property type="entry name" value="PNDRDTASEI"/>
</dbReference>
<gene>
    <name evidence="2" type="ORF">E1269_21925</name>
</gene>
<dbReference type="InterPro" id="IPR050982">
    <property type="entry name" value="Auxin_biosynth/cation_transpt"/>
</dbReference>
<dbReference type="GO" id="GO:0004497">
    <property type="term" value="F:monooxygenase activity"/>
    <property type="evidence" value="ECO:0007669"/>
    <property type="project" value="TreeGrafter"/>
</dbReference>
<dbReference type="OrthoDB" id="9808049at2"/>
<reference evidence="2 3" key="1">
    <citation type="submission" date="2019-03" db="EMBL/GenBank/DDBJ databases">
        <title>Draft genome sequences of novel Actinobacteria.</title>
        <authorList>
            <person name="Sahin N."/>
            <person name="Ay H."/>
            <person name="Saygin H."/>
        </authorList>
    </citation>
    <scope>NUCLEOTIDE SEQUENCE [LARGE SCALE GENOMIC DNA]</scope>
    <source>
        <strain evidence="2 3">5K138</strain>
    </source>
</reference>
<keyword evidence="3" id="KW-1185">Reference proteome</keyword>
<protein>
    <submittedName>
        <fullName evidence="2">Portal protein</fullName>
    </submittedName>
</protein>
<dbReference type="PRINTS" id="PR00368">
    <property type="entry name" value="FADPNR"/>
</dbReference>
<dbReference type="Gene3D" id="3.50.50.60">
    <property type="entry name" value="FAD/NAD(P)-binding domain"/>
    <property type="match status" value="1"/>
</dbReference>